<dbReference type="PROSITE" id="PS00675">
    <property type="entry name" value="SIGMA54_INTERACT_1"/>
    <property type="match status" value="1"/>
</dbReference>
<gene>
    <name evidence="9" type="primary">norR_3</name>
    <name evidence="9" type="ORF">LzC2_25980</name>
</gene>
<feature type="region of interest" description="Disordered" evidence="6">
    <location>
        <begin position="405"/>
        <end position="451"/>
    </location>
</feature>
<evidence type="ECO:0000256" key="5">
    <source>
        <dbReference type="PROSITE-ProRule" id="PRU00169"/>
    </source>
</evidence>
<keyword evidence="2" id="KW-0067">ATP-binding</keyword>
<evidence type="ECO:0000259" key="7">
    <source>
        <dbReference type="PROSITE" id="PS50045"/>
    </source>
</evidence>
<dbReference type="CDD" id="cd00009">
    <property type="entry name" value="AAA"/>
    <property type="match status" value="1"/>
</dbReference>
<feature type="domain" description="Sigma-54 factor interaction" evidence="7">
    <location>
        <begin position="158"/>
        <end position="386"/>
    </location>
</feature>
<dbReference type="SUPFAM" id="SSF52172">
    <property type="entry name" value="CheY-like"/>
    <property type="match status" value="1"/>
</dbReference>
<dbReference type="PROSITE" id="PS50045">
    <property type="entry name" value="SIGMA54_INTERACT_4"/>
    <property type="match status" value="1"/>
</dbReference>
<evidence type="ECO:0000313" key="9">
    <source>
        <dbReference type="EMBL" id="NNJ26510.1"/>
    </source>
</evidence>
<comment type="caution">
    <text evidence="9">The sequence shown here is derived from an EMBL/GenBank/DDBJ whole genome shotgun (WGS) entry which is preliminary data.</text>
</comment>
<evidence type="ECO:0000256" key="3">
    <source>
        <dbReference type="ARBA" id="ARBA00023015"/>
    </source>
</evidence>
<evidence type="ECO:0000256" key="2">
    <source>
        <dbReference type="ARBA" id="ARBA00022840"/>
    </source>
</evidence>
<protein>
    <submittedName>
        <fullName evidence="9">Anaerobic nitric oxide reductase transcription regulator NorR</fullName>
    </submittedName>
</protein>
<dbReference type="SMART" id="SM00382">
    <property type="entry name" value="AAA"/>
    <property type="match status" value="1"/>
</dbReference>
<dbReference type="InterPro" id="IPR025944">
    <property type="entry name" value="Sigma_54_int_dom_CS"/>
</dbReference>
<dbReference type="PANTHER" id="PTHR32071">
    <property type="entry name" value="TRANSCRIPTIONAL REGULATORY PROTEIN"/>
    <property type="match status" value="1"/>
</dbReference>
<dbReference type="Pfam" id="PF00158">
    <property type="entry name" value="Sigma54_activat"/>
    <property type="match status" value="1"/>
</dbReference>
<dbReference type="SMART" id="SM00448">
    <property type="entry name" value="REC"/>
    <property type="match status" value="1"/>
</dbReference>
<dbReference type="EMBL" id="WTPX01000082">
    <property type="protein sequence ID" value="NNJ26510.1"/>
    <property type="molecule type" value="Genomic_DNA"/>
</dbReference>
<dbReference type="InterPro" id="IPR009057">
    <property type="entry name" value="Homeodomain-like_sf"/>
</dbReference>
<dbReference type="InterPro" id="IPR002078">
    <property type="entry name" value="Sigma_54_int"/>
</dbReference>
<dbReference type="PROSITE" id="PS00688">
    <property type="entry name" value="SIGMA54_INTERACT_3"/>
    <property type="match status" value="1"/>
</dbReference>
<evidence type="ECO:0000313" key="10">
    <source>
        <dbReference type="Proteomes" id="UP000609651"/>
    </source>
</evidence>
<dbReference type="Gene3D" id="3.40.50.2300">
    <property type="match status" value="1"/>
</dbReference>
<keyword evidence="4" id="KW-0804">Transcription</keyword>
<dbReference type="InterPro" id="IPR003593">
    <property type="entry name" value="AAA+_ATPase"/>
</dbReference>
<dbReference type="Pfam" id="PF00072">
    <property type="entry name" value="Response_reg"/>
    <property type="match status" value="1"/>
</dbReference>
<dbReference type="InterPro" id="IPR025662">
    <property type="entry name" value="Sigma_54_int_dom_ATP-bd_1"/>
</dbReference>
<dbReference type="Proteomes" id="UP000609651">
    <property type="component" value="Unassembled WGS sequence"/>
</dbReference>
<accession>A0ABX1VG40</accession>
<keyword evidence="1" id="KW-0547">Nucleotide-binding</keyword>
<dbReference type="InterPro" id="IPR011006">
    <property type="entry name" value="CheY-like_superfamily"/>
</dbReference>
<proteinExistence type="predicted"/>
<keyword evidence="10" id="KW-1185">Reference proteome</keyword>
<keyword evidence="3" id="KW-0805">Transcription regulation</keyword>
<name>A0ABX1VG40_9PLAN</name>
<evidence type="ECO:0000256" key="4">
    <source>
        <dbReference type="ARBA" id="ARBA00023163"/>
    </source>
</evidence>
<dbReference type="InterPro" id="IPR058031">
    <property type="entry name" value="AAA_lid_NorR"/>
</dbReference>
<dbReference type="Gene3D" id="3.40.50.300">
    <property type="entry name" value="P-loop containing nucleotide triphosphate hydrolases"/>
    <property type="match status" value="1"/>
</dbReference>
<dbReference type="Gene3D" id="1.10.8.60">
    <property type="match status" value="1"/>
</dbReference>
<keyword evidence="5" id="KW-0597">Phosphoprotein</keyword>
<evidence type="ECO:0000256" key="1">
    <source>
        <dbReference type="ARBA" id="ARBA00022741"/>
    </source>
</evidence>
<dbReference type="Gene3D" id="1.10.10.60">
    <property type="entry name" value="Homeodomain-like"/>
    <property type="match status" value="1"/>
</dbReference>
<dbReference type="InterPro" id="IPR001789">
    <property type="entry name" value="Sig_transdc_resp-reg_receiver"/>
</dbReference>
<feature type="domain" description="Response regulatory" evidence="8">
    <location>
        <begin position="18"/>
        <end position="132"/>
    </location>
</feature>
<dbReference type="Pfam" id="PF25601">
    <property type="entry name" value="AAA_lid_14"/>
    <property type="match status" value="1"/>
</dbReference>
<dbReference type="Pfam" id="PF02954">
    <property type="entry name" value="HTH_8"/>
    <property type="match status" value="1"/>
</dbReference>
<dbReference type="InterPro" id="IPR027417">
    <property type="entry name" value="P-loop_NTPase"/>
</dbReference>
<dbReference type="SUPFAM" id="SSF52540">
    <property type="entry name" value="P-loop containing nucleoside triphosphate hydrolases"/>
    <property type="match status" value="1"/>
</dbReference>
<evidence type="ECO:0000256" key="6">
    <source>
        <dbReference type="SAM" id="MobiDB-lite"/>
    </source>
</evidence>
<dbReference type="PANTHER" id="PTHR32071:SF122">
    <property type="entry name" value="SIGMA FACTOR"/>
    <property type="match status" value="1"/>
</dbReference>
<evidence type="ECO:0000259" key="8">
    <source>
        <dbReference type="PROSITE" id="PS50110"/>
    </source>
</evidence>
<dbReference type="PROSITE" id="PS50110">
    <property type="entry name" value="RESPONSE_REGULATORY"/>
    <property type="match status" value="1"/>
</dbReference>
<organism evidence="9 10">
    <name type="scientific">Alienimonas chondri</name>
    <dbReference type="NCBI Taxonomy" id="2681879"/>
    <lineage>
        <taxon>Bacteria</taxon>
        <taxon>Pseudomonadati</taxon>
        <taxon>Planctomycetota</taxon>
        <taxon>Planctomycetia</taxon>
        <taxon>Planctomycetales</taxon>
        <taxon>Planctomycetaceae</taxon>
        <taxon>Alienimonas</taxon>
    </lineage>
</organism>
<dbReference type="SUPFAM" id="SSF46689">
    <property type="entry name" value="Homeodomain-like"/>
    <property type="match status" value="1"/>
</dbReference>
<reference evidence="9 10" key="1">
    <citation type="journal article" date="2020" name="Syst. Appl. Microbiol.">
        <title>Alienimonas chondri sp. nov., a novel planctomycete isolated from the biofilm of the red alga Chondrus crispus.</title>
        <authorList>
            <person name="Vitorino I."/>
            <person name="Albuquerque L."/>
            <person name="Wiegand S."/>
            <person name="Kallscheuer N."/>
            <person name="da Costa M.S."/>
            <person name="Lobo-da-Cunha A."/>
            <person name="Jogler C."/>
            <person name="Lage O.M."/>
        </authorList>
    </citation>
    <scope>NUCLEOTIDE SEQUENCE [LARGE SCALE GENOMIC DNA]</scope>
    <source>
        <strain evidence="9 10">LzC2</strain>
    </source>
</reference>
<feature type="modified residue" description="4-aspartylphosphate" evidence="5">
    <location>
        <position position="67"/>
    </location>
</feature>
<dbReference type="InterPro" id="IPR002197">
    <property type="entry name" value="HTH_Fis"/>
</dbReference>
<sequence length="514" mass="56445">MQRKPMQPEGERDPMGGRILIADDEPLFRTTTAKLLEQAGYECVCVADAHAAIEKLRAEQFDLVLSDLNMPGNLKLELLRDQQKHRRGVPIVVVTGVPSLPTAIDSIRLGITDYLLKPVKLEDLLASVRRALKGARGERDAPLPPGEGADLSALFPNLVGASPKMRELFEVIERVAPTKTNVLITGESGTGKEVVAQAIHRRSQRPDGPFQIIDCTAVPESLFESMLFGHAKGSFTGAVKDSEGLLKQADGGTAFFDELGELPLPLQAKLLRAVQQQTFTPVGSQKSVSVDTRFVCATNRDLAAEVGAGRFRQDLYYRLGVIHIELPPLRERGDDVRLLAERFLKRLKPEDSPVRGFSEAAVEALRRHRWPGNVRELRNVVERAFVLARGELIEPADFPEEVRRSLAGERSDGPATAGAVRSLEPNETGIESSDGAPSESGSLLEEEGAGVRLTFPTDLPRDEALRIAEEQYLVHLLREHDGNVSAAAQHAGLSRQGLHKIIKQHDIDVSKFRR</sequence>